<sequence length="111" mass="12938">MTCCLRKNVTENIELDTSKDLVFLVDLNDSETSKYNSSDQLQSVNSNSEEEVILYLEFNGARNMMDHVLEVGFKFRLKEELKTVIKNFSISNIFEVVFPHNDKSRLEARRK</sequence>
<dbReference type="Proteomes" id="UP001604277">
    <property type="component" value="Unassembled WGS sequence"/>
</dbReference>
<protein>
    <submittedName>
        <fullName evidence="1">Uncharacterized protein</fullName>
    </submittedName>
</protein>
<evidence type="ECO:0000313" key="1">
    <source>
        <dbReference type="EMBL" id="KAL2549682.1"/>
    </source>
</evidence>
<gene>
    <name evidence="1" type="ORF">Fot_11212</name>
</gene>
<evidence type="ECO:0000313" key="2">
    <source>
        <dbReference type="Proteomes" id="UP001604277"/>
    </source>
</evidence>
<accession>A0ABD1WJ96</accession>
<comment type="caution">
    <text evidence="1">The sequence shown here is derived from an EMBL/GenBank/DDBJ whole genome shotgun (WGS) entry which is preliminary data.</text>
</comment>
<reference evidence="2" key="1">
    <citation type="submission" date="2024-07" db="EMBL/GenBank/DDBJ databases">
        <title>Two chromosome-level genome assemblies of Korean endemic species Abeliophyllum distichum and Forsythia ovata (Oleaceae).</title>
        <authorList>
            <person name="Jang H."/>
        </authorList>
    </citation>
    <scope>NUCLEOTIDE SEQUENCE [LARGE SCALE GENOMIC DNA]</scope>
</reference>
<organism evidence="1 2">
    <name type="scientific">Forsythia ovata</name>
    <dbReference type="NCBI Taxonomy" id="205694"/>
    <lineage>
        <taxon>Eukaryota</taxon>
        <taxon>Viridiplantae</taxon>
        <taxon>Streptophyta</taxon>
        <taxon>Embryophyta</taxon>
        <taxon>Tracheophyta</taxon>
        <taxon>Spermatophyta</taxon>
        <taxon>Magnoliopsida</taxon>
        <taxon>eudicotyledons</taxon>
        <taxon>Gunneridae</taxon>
        <taxon>Pentapetalae</taxon>
        <taxon>asterids</taxon>
        <taxon>lamiids</taxon>
        <taxon>Lamiales</taxon>
        <taxon>Oleaceae</taxon>
        <taxon>Forsythieae</taxon>
        <taxon>Forsythia</taxon>
    </lineage>
</organism>
<name>A0ABD1WJ96_9LAMI</name>
<dbReference type="AlphaFoldDB" id="A0ABD1WJ96"/>
<proteinExistence type="predicted"/>
<keyword evidence="2" id="KW-1185">Reference proteome</keyword>
<dbReference type="EMBL" id="JBFOLJ010000003">
    <property type="protein sequence ID" value="KAL2549682.1"/>
    <property type="molecule type" value="Genomic_DNA"/>
</dbReference>